<feature type="compositionally biased region" description="Low complexity" evidence="1">
    <location>
        <begin position="396"/>
        <end position="413"/>
    </location>
</feature>
<feature type="compositionally biased region" description="Low complexity" evidence="1">
    <location>
        <begin position="778"/>
        <end position="793"/>
    </location>
</feature>
<feature type="region of interest" description="Disordered" evidence="1">
    <location>
        <begin position="314"/>
        <end position="456"/>
    </location>
</feature>
<feature type="region of interest" description="Disordered" evidence="1">
    <location>
        <begin position="586"/>
        <end position="738"/>
    </location>
</feature>
<dbReference type="InterPro" id="IPR035979">
    <property type="entry name" value="RBD_domain_sf"/>
</dbReference>
<evidence type="ECO:0000256" key="1">
    <source>
        <dbReference type="SAM" id="MobiDB-lite"/>
    </source>
</evidence>
<feature type="compositionally biased region" description="Low complexity" evidence="1">
    <location>
        <begin position="112"/>
        <end position="122"/>
    </location>
</feature>
<feature type="region of interest" description="Disordered" evidence="1">
    <location>
        <begin position="1634"/>
        <end position="1655"/>
    </location>
</feature>
<feature type="compositionally biased region" description="Polar residues" evidence="1">
    <location>
        <begin position="204"/>
        <end position="213"/>
    </location>
</feature>
<feature type="compositionally biased region" description="Basic residues" evidence="1">
    <location>
        <begin position="633"/>
        <end position="653"/>
    </location>
</feature>
<reference evidence="2" key="1">
    <citation type="submission" date="2023-04" db="EMBL/GenBank/DDBJ databases">
        <title>Chromosome-level genome of Chaenocephalus aceratus.</title>
        <authorList>
            <person name="Park H."/>
        </authorList>
    </citation>
    <scope>NUCLEOTIDE SEQUENCE</scope>
    <source>
        <strain evidence="2">DE</strain>
        <tissue evidence="2">Muscle</tissue>
    </source>
</reference>
<dbReference type="EMBL" id="JASDAP010000016">
    <property type="protein sequence ID" value="KAK1890026.1"/>
    <property type="molecule type" value="Genomic_DNA"/>
</dbReference>
<feature type="region of interest" description="Disordered" evidence="1">
    <location>
        <begin position="976"/>
        <end position="1134"/>
    </location>
</feature>
<feature type="compositionally biased region" description="Polar residues" evidence="1">
    <location>
        <begin position="123"/>
        <end position="139"/>
    </location>
</feature>
<feature type="compositionally biased region" description="Polar residues" evidence="1">
    <location>
        <begin position="1054"/>
        <end position="1063"/>
    </location>
</feature>
<dbReference type="GO" id="GO:0003676">
    <property type="term" value="F:nucleic acid binding"/>
    <property type="evidence" value="ECO:0007669"/>
    <property type="project" value="InterPro"/>
</dbReference>
<feature type="region of interest" description="Disordered" evidence="1">
    <location>
        <begin position="778"/>
        <end position="805"/>
    </location>
</feature>
<feature type="compositionally biased region" description="Low complexity" evidence="1">
    <location>
        <begin position="1593"/>
        <end position="1604"/>
    </location>
</feature>
<feature type="compositionally biased region" description="Gly residues" evidence="1">
    <location>
        <begin position="315"/>
        <end position="331"/>
    </location>
</feature>
<feature type="compositionally biased region" description="Basic and acidic residues" evidence="1">
    <location>
        <begin position="670"/>
        <end position="725"/>
    </location>
</feature>
<feature type="compositionally biased region" description="Polar residues" evidence="1">
    <location>
        <begin position="1120"/>
        <end position="1129"/>
    </location>
</feature>
<feature type="compositionally biased region" description="Low complexity" evidence="1">
    <location>
        <begin position="1098"/>
        <end position="1119"/>
    </location>
</feature>
<dbReference type="Proteomes" id="UP001228049">
    <property type="component" value="Unassembled WGS sequence"/>
</dbReference>
<feature type="compositionally biased region" description="Low complexity" evidence="1">
    <location>
        <begin position="654"/>
        <end position="664"/>
    </location>
</feature>
<dbReference type="InterPro" id="IPR012677">
    <property type="entry name" value="Nucleotide-bd_a/b_plait_sf"/>
</dbReference>
<feature type="compositionally biased region" description="Basic and acidic residues" evidence="1">
    <location>
        <begin position="1022"/>
        <end position="1038"/>
    </location>
</feature>
<feature type="compositionally biased region" description="Polar residues" evidence="1">
    <location>
        <begin position="97"/>
        <end position="111"/>
    </location>
</feature>
<protein>
    <recommendedName>
        <fullName evidence="4">Matrin-type domain-containing protein</fullName>
    </recommendedName>
</protein>
<feature type="region of interest" description="Disordered" evidence="1">
    <location>
        <begin position="879"/>
        <end position="933"/>
    </location>
</feature>
<accession>A0AAD9BWG8</accession>
<evidence type="ECO:0000313" key="2">
    <source>
        <dbReference type="EMBL" id="KAK1890026.1"/>
    </source>
</evidence>
<feature type="compositionally biased region" description="Polar residues" evidence="1">
    <location>
        <begin position="596"/>
        <end position="608"/>
    </location>
</feature>
<feature type="compositionally biased region" description="Basic residues" evidence="1">
    <location>
        <begin position="1634"/>
        <end position="1647"/>
    </location>
</feature>
<sequence>EGPSEGSPHLLPGSGFGPAVAAPANSGAMLPSLLSPSLLPPSLLPPNMSYRPDQGRANIDENIERSIDMQISRAREEVRLLNQPTHPPIDQGPRYTSPPSEGFLSSQGTGRSSYPMPSSSASVGQRQSGTESGSSSMDWSSLYKRPPSEDYNTFYPPPASSNYASADNGRFNASSERERDRQSIPGLGDGFDYPRPDKPAPAPTESSRPKYTSESASNILVHFGLQKEDLEHLISYPEDQITPANLPFILRQIRIEKTKRATDDSQAKPQPPRTVSGLDSQHLSSSGGPRMRQEETSSAVNQLSKVIDYGHTGKYTGGVGDEIGRASGGSGSLMQMDTYDSSRRSRELLQTSSAEVKSSALGSSRDQTSSVSSLSSSYGSRLSSGAPQIHDQTKRLQNPPNQSPQSLLSSFSLPKKDTDIRLLKSEPPKHGTLKELPADRLPTSKTQPPVSQYHGVHPSRPGLVLIGSNQASGTKHPGGVFPASAPPAATQQIPSLMNLPPPLVPASKTQTQAIRDVPRGLPSVAMMHDYAAASPRIFPHTCCLCNKECTRMKDWISHQNTPLHLENCRLLRTQYPLWDGEIGFKSSAAGKDTKPSPKTSSQSYQQRQNTRRGSRSYSHSPSPRRHGSEGKREKRRSSSRSPHSSRHNRRSRSRSFSPRYNSSRYRSRSRSSERKWSPRRDDQRSSPWRRDDRRLSPRSSHERWSSPSNSRERRSPLRRNDERRSPPRRNRQKRASSAENLAKKLLGATAAQSLANPSDLEAVVKSLAPALLAELAKLKSSNASSSSSTSATAGKPRTKKSSKDAEVLPGNVVRLKCVPRSLSYTDIKLAVEHFGKTESIVMFRSTSEAVVRFEKATDAPKLRILKDFVVKGNWIEIGSEKEQRTPHQKKPATSESSTPQTTANTKPLQKYLKKPPGDATGKPTNQKSAAKGLTGATKAKVLVAKVLVSKAKNVSTKQISKTAKVPAKGAVKKTVVKKKPSTAPEKQPDVEKPSETTVQEAVPKDTPIVVEDDEDVILIEPQEEHDKAKDAGDAKPMEVEVVGVKVEEPMDVESCSQEETTTEAVPENSADKCSESEPAEETQPMESSLKASPEVEQSTVTEPESTAEASETNTEASDAQQETAGSSTEAPVEAHLPEVEVETKTIQKGTLLPDLVFEPLFLKKNVPHVLISNLPDYRECSYTLNDIVQQLIPYTVGSSERLIYAFPQSRLAFICLPSCKHVPKLVEASQKKALKLHGCDLTCNAIEPPFVMRPLGFYNWLMKLIGESAGRDGEKIVLINNISRTDSQKLRETLKEVGIHSVRNFLPLLEKKASGSGSMFPTIMLTGLPDGFYKYEDMARLFLSYFPEQDLDSLYYNVLILPLQKRAFVLFADWTMCCKFARSHISKPVMFGCHTINVHFVLEPILPASSEEMMYTTMMKLSDGRVPEPEFLQERLLRVQFLDCQRVVITAVLELVVSAAPYVNFLTLANRMYIEMADSSGVTKVFEELQAIPPVTQHWDQVQSIESLDPLKQHLQFSNEARKNIRRLTRSRDAKGKSHSSLPELFSNGSQAALQVLEGSSEEQMTEDSEKPGSDINTDSVVLSESKEDGVKAEAAALSPASSETETKRSADLPPINTDVFQVLTAAVRNHRLSRARRSRARRRRATAKAEELLT</sequence>
<feature type="non-terminal residue" evidence="2">
    <location>
        <position position="1"/>
    </location>
</feature>
<proteinExistence type="predicted"/>
<evidence type="ECO:0000313" key="3">
    <source>
        <dbReference type="Proteomes" id="UP001228049"/>
    </source>
</evidence>
<organism evidence="2 3">
    <name type="scientific">Dissostichus eleginoides</name>
    <name type="common">Patagonian toothfish</name>
    <name type="synonym">Dissostichus amissus</name>
    <dbReference type="NCBI Taxonomy" id="100907"/>
    <lineage>
        <taxon>Eukaryota</taxon>
        <taxon>Metazoa</taxon>
        <taxon>Chordata</taxon>
        <taxon>Craniata</taxon>
        <taxon>Vertebrata</taxon>
        <taxon>Euteleostomi</taxon>
        <taxon>Actinopterygii</taxon>
        <taxon>Neopterygii</taxon>
        <taxon>Teleostei</taxon>
        <taxon>Neoteleostei</taxon>
        <taxon>Acanthomorphata</taxon>
        <taxon>Eupercaria</taxon>
        <taxon>Perciformes</taxon>
        <taxon>Notothenioidei</taxon>
        <taxon>Nototheniidae</taxon>
        <taxon>Dissostichus</taxon>
    </lineage>
</organism>
<feature type="compositionally biased region" description="Polar residues" evidence="1">
    <location>
        <begin position="348"/>
        <end position="362"/>
    </location>
</feature>
<name>A0AAD9BWG8_DISEL</name>
<feature type="compositionally biased region" description="Polar residues" evidence="1">
    <location>
        <begin position="277"/>
        <end position="287"/>
    </location>
</feature>
<feature type="compositionally biased region" description="Basic and acidic residues" evidence="1">
    <location>
        <begin position="58"/>
        <end position="79"/>
    </location>
</feature>
<gene>
    <name evidence="2" type="ORF">KUDE01_014699</name>
</gene>
<feature type="compositionally biased region" description="Basic and acidic residues" evidence="1">
    <location>
        <begin position="414"/>
        <end position="438"/>
    </location>
</feature>
<comment type="caution">
    <text evidence="2">The sequence shown here is derived from an EMBL/GenBank/DDBJ whole genome shotgun (WGS) entry which is preliminary data.</text>
</comment>
<feature type="compositionally biased region" description="Polar residues" evidence="1">
    <location>
        <begin position="891"/>
        <end position="907"/>
    </location>
</feature>
<feature type="region of interest" description="Disordered" evidence="1">
    <location>
        <begin position="1557"/>
        <end position="1615"/>
    </location>
</feature>
<feature type="region of interest" description="Disordered" evidence="1">
    <location>
        <begin position="258"/>
        <end position="300"/>
    </location>
</feature>
<feature type="compositionally biased region" description="Acidic residues" evidence="1">
    <location>
        <begin position="1010"/>
        <end position="1021"/>
    </location>
</feature>
<feature type="compositionally biased region" description="Low complexity" evidence="1">
    <location>
        <begin position="363"/>
        <end position="384"/>
    </location>
</feature>
<evidence type="ECO:0008006" key="4">
    <source>
        <dbReference type="Google" id="ProtNLM"/>
    </source>
</evidence>
<keyword evidence="3" id="KW-1185">Reference proteome</keyword>
<dbReference type="SUPFAM" id="SSF54928">
    <property type="entry name" value="RNA-binding domain, RBD"/>
    <property type="match status" value="1"/>
</dbReference>
<dbReference type="Gene3D" id="3.30.70.330">
    <property type="match status" value="2"/>
</dbReference>
<feature type="region of interest" description="Disordered" evidence="1">
    <location>
        <begin position="1"/>
        <end position="213"/>
    </location>
</feature>